<comment type="caution">
    <text evidence="1">The sequence shown here is derived from an EMBL/GenBank/DDBJ whole genome shotgun (WGS) entry which is preliminary data.</text>
</comment>
<dbReference type="AlphaFoldDB" id="A0A7H4P507"/>
<dbReference type="Gene3D" id="2.60.40.1500">
    <property type="entry name" value="Glycosyl hydrolase domain, family 39"/>
    <property type="match status" value="1"/>
</dbReference>
<sequence length="81" mass="9340">MRGAGESNSNLFDQHHGALFPLFEAFRSQSGPDEEDYRWLMHRARPALRVSEETPDSDRWQLVDTLESNALALYEFTPLTD</sequence>
<gene>
    <name evidence="1" type="ORF">NCTC9149_03954</name>
</gene>
<organism evidence="1 2">
    <name type="scientific">Klebsiella grimontii</name>
    <dbReference type="NCBI Taxonomy" id="2058152"/>
    <lineage>
        <taxon>Bacteria</taxon>
        <taxon>Pseudomonadati</taxon>
        <taxon>Pseudomonadota</taxon>
        <taxon>Gammaproteobacteria</taxon>
        <taxon>Enterobacterales</taxon>
        <taxon>Enterobacteriaceae</taxon>
        <taxon>Klebsiella/Raoultella group</taxon>
        <taxon>Klebsiella</taxon>
    </lineage>
</organism>
<name>A0A7H4P507_9ENTR</name>
<evidence type="ECO:0000313" key="2">
    <source>
        <dbReference type="Proteomes" id="UP000254571"/>
    </source>
</evidence>
<proteinExistence type="predicted"/>
<reference evidence="1 2" key="1">
    <citation type="submission" date="2018-06" db="EMBL/GenBank/DDBJ databases">
        <authorList>
            <consortium name="Pathogen Informatics"/>
            <person name="Doyle S."/>
        </authorList>
    </citation>
    <scope>NUCLEOTIDE SEQUENCE [LARGE SCALE GENOMIC DNA]</scope>
    <source>
        <strain evidence="1 2">NCTC9149</strain>
    </source>
</reference>
<protein>
    <submittedName>
        <fullName evidence="1">AraC family transcriptional regulator</fullName>
    </submittedName>
</protein>
<dbReference type="Proteomes" id="UP000254571">
    <property type="component" value="Unassembled WGS sequence"/>
</dbReference>
<dbReference type="EMBL" id="UGMX01000002">
    <property type="protein sequence ID" value="STW07522.1"/>
    <property type="molecule type" value="Genomic_DNA"/>
</dbReference>
<evidence type="ECO:0000313" key="1">
    <source>
        <dbReference type="EMBL" id="STW07522.1"/>
    </source>
</evidence>
<accession>A0A7H4P507</accession>